<dbReference type="EMBL" id="CCKQ01016551">
    <property type="protein sequence ID" value="CDW88422.1"/>
    <property type="molecule type" value="Genomic_DNA"/>
</dbReference>
<name>A0A078B584_STYLE</name>
<accession>A0A078B584</accession>
<keyword evidence="1" id="KW-0732">Signal</keyword>
<dbReference type="Proteomes" id="UP000039865">
    <property type="component" value="Unassembled WGS sequence"/>
</dbReference>
<gene>
    <name evidence="2" type="primary">Contig923.g1016</name>
    <name evidence="2" type="ORF">STYLEM_17543</name>
</gene>
<evidence type="ECO:0000313" key="3">
    <source>
        <dbReference type="Proteomes" id="UP000039865"/>
    </source>
</evidence>
<sequence length="139" mass="15343">MFKGLILAIVGLVCISQSQALTHYNVKQLAHAKSLSNAKAHSQAKTKAKAQHHGHIEYHGHQPSLVLDIQASEELSELCAQVEEGIEVPADLPADLYEAFHEWARDNLDDFDEERHTAGQVILDACQEFGEAVEESDES</sequence>
<dbReference type="AlphaFoldDB" id="A0A078B584"/>
<evidence type="ECO:0000256" key="1">
    <source>
        <dbReference type="SAM" id="SignalP"/>
    </source>
</evidence>
<feature type="signal peptide" evidence="1">
    <location>
        <begin position="1"/>
        <end position="20"/>
    </location>
</feature>
<protein>
    <submittedName>
        <fullName evidence="2">Uncharacterized protein</fullName>
    </submittedName>
</protein>
<feature type="chain" id="PRO_5001729863" evidence="1">
    <location>
        <begin position="21"/>
        <end position="139"/>
    </location>
</feature>
<proteinExistence type="predicted"/>
<organism evidence="2 3">
    <name type="scientific">Stylonychia lemnae</name>
    <name type="common">Ciliate</name>
    <dbReference type="NCBI Taxonomy" id="5949"/>
    <lineage>
        <taxon>Eukaryota</taxon>
        <taxon>Sar</taxon>
        <taxon>Alveolata</taxon>
        <taxon>Ciliophora</taxon>
        <taxon>Intramacronucleata</taxon>
        <taxon>Spirotrichea</taxon>
        <taxon>Stichotrichia</taxon>
        <taxon>Sporadotrichida</taxon>
        <taxon>Oxytrichidae</taxon>
        <taxon>Stylonychinae</taxon>
        <taxon>Stylonychia</taxon>
    </lineage>
</organism>
<evidence type="ECO:0000313" key="2">
    <source>
        <dbReference type="EMBL" id="CDW88422.1"/>
    </source>
</evidence>
<reference evidence="2 3" key="1">
    <citation type="submission" date="2014-06" db="EMBL/GenBank/DDBJ databases">
        <authorList>
            <person name="Swart Estienne"/>
        </authorList>
    </citation>
    <scope>NUCLEOTIDE SEQUENCE [LARGE SCALE GENOMIC DNA]</scope>
    <source>
        <strain evidence="2 3">130c</strain>
    </source>
</reference>
<keyword evidence="3" id="KW-1185">Reference proteome</keyword>
<dbReference type="InParanoid" id="A0A078B584"/>